<dbReference type="SUPFAM" id="SSF53098">
    <property type="entry name" value="Ribonuclease H-like"/>
    <property type="match status" value="1"/>
</dbReference>
<dbReference type="GO" id="GO:0004523">
    <property type="term" value="F:RNA-DNA hybrid ribonuclease activity"/>
    <property type="evidence" value="ECO:0007669"/>
    <property type="project" value="InterPro"/>
</dbReference>
<dbReference type="InterPro" id="IPR044730">
    <property type="entry name" value="RNase_H-like_dom_plant"/>
</dbReference>
<dbReference type="Proteomes" id="UP000583929">
    <property type="component" value="Unassembled WGS sequence"/>
</dbReference>
<dbReference type="EMBL" id="JAATIQ010000004">
    <property type="protein sequence ID" value="KAF4403471.1"/>
    <property type="molecule type" value="Genomic_DNA"/>
</dbReference>
<reference evidence="2 3" key="1">
    <citation type="journal article" date="2020" name="bioRxiv">
        <title>Sequence and annotation of 42 cannabis genomes reveals extensive copy number variation in cannabinoid synthesis and pathogen resistance genes.</title>
        <authorList>
            <person name="Mckernan K.J."/>
            <person name="Helbert Y."/>
            <person name="Kane L.T."/>
            <person name="Ebling H."/>
            <person name="Zhang L."/>
            <person name="Liu B."/>
            <person name="Eaton Z."/>
            <person name="Mclaughlin S."/>
            <person name="Kingan S."/>
            <person name="Baybayan P."/>
            <person name="Concepcion G."/>
            <person name="Jordan M."/>
            <person name="Riva A."/>
            <person name="Barbazuk W."/>
            <person name="Harkins T."/>
        </authorList>
    </citation>
    <scope>NUCLEOTIDE SEQUENCE [LARGE SCALE GENOMIC DNA]</scope>
    <source>
        <strain evidence="3">cv. Jamaican Lion 4</strain>
        <tissue evidence="2">Leaf</tissue>
    </source>
</reference>
<evidence type="ECO:0000313" key="2">
    <source>
        <dbReference type="EMBL" id="KAF4403471.1"/>
    </source>
</evidence>
<evidence type="ECO:0000259" key="1">
    <source>
        <dbReference type="Pfam" id="PF13456"/>
    </source>
</evidence>
<dbReference type="AlphaFoldDB" id="A0A7J6I8S9"/>
<proteinExistence type="predicted"/>
<dbReference type="PANTHER" id="PTHR47074">
    <property type="entry name" value="BNAC02G40300D PROTEIN"/>
    <property type="match status" value="1"/>
</dbReference>
<dbReference type="InterPro" id="IPR012337">
    <property type="entry name" value="RNaseH-like_sf"/>
</dbReference>
<evidence type="ECO:0000313" key="3">
    <source>
        <dbReference type="Proteomes" id="UP000583929"/>
    </source>
</evidence>
<dbReference type="InterPro" id="IPR052929">
    <property type="entry name" value="RNase_H-like_EbsB-rel"/>
</dbReference>
<organism evidence="2 3">
    <name type="scientific">Cannabis sativa</name>
    <name type="common">Hemp</name>
    <name type="synonym">Marijuana</name>
    <dbReference type="NCBI Taxonomy" id="3483"/>
    <lineage>
        <taxon>Eukaryota</taxon>
        <taxon>Viridiplantae</taxon>
        <taxon>Streptophyta</taxon>
        <taxon>Embryophyta</taxon>
        <taxon>Tracheophyta</taxon>
        <taxon>Spermatophyta</taxon>
        <taxon>Magnoliopsida</taxon>
        <taxon>eudicotyledons</taxon>
        <taxon>Gunneridae</taxon>
        <taxon>Pentapetalae</taxon>
        <taxon>rosids</taxon>
        <taxon>fabids</taxon>
        <taxon>Rosales</taxon>
        <taxon>Cannabaceae</taxon>
        <taxon>Cannabis</taxon>
    </lineage>
</organism>
<keyword evidence="3" id="KW-1185">Reference proteome</keyword>
<dbReference type="Gene3D" id="3.30.420.10">
    <property type="entry name" value="Ribonuclease H-like superfamily/Ribonuclease H"/>
    <property type="match status" value="1"/>
</dbReference>
<gene>
    <name evidence="2" type="ORF">G4B88_008117</name>
</gene>
<feature type="domain" description="RNase H type-1" evidence="1">
    <location>
        <begin position="10"/>
        <end position="132"/>
    </location>
</feature>
<dbReference type="InterPro" id="IPR002156">
    <property type="entry name" value="RNaseH_domain"/>
</dbReference>
<protein>
    <recommendedName>
        <fullName evidence="1">RNase H type-1 domain-containing protein</fullName>
    </recommendedName>
</protein>
<name>A0A7J6I8S9_CANSA</name>
<dbReference type="InterPro" id="IPR036397">
    <property type="entry name" value="RNaseH_sf"/>
</dbReference>
<dbReference type="CDD" id="cd06222">
    <property type="entry name" value="RNase_H_like"/>
    <property type="match status" value="1"/>
</dbReference>
<dbReference type="Pfam" id="PF13456">
    <property type="entry name" value="RVT_3"/>
    <property type="match status" value="1"/>
</dbReference>
<accession>A0A7J6I8S9</accession>
<comment type="caution">
    <text evidence="2">The sequence shown here is derived from an EMBL/GenBank/DDBJ whole genome shotgun (WGS) entry which is preliminary data.</text>
</comment>
<dbReference type="GO" id="GO:0003676">
    <property type="term" value="F:nucleic acid binding"/>
    <property type="evidence" value="ECO:0007669"/>
    <property type="project" value="InterPro"/>
</dbReference>
<sequence>MPKPGSFKLNVDAALSDHLRKVGIGAAVTKSKGEIVAAMSSFFDGILPPLLAEAKALLWAVHWCMAVRFPLDCIASDCLLLVKRVKHCWKDNSVFSDLVDQILSCLSFFPNAAIIHESRNHNVLSHNLANAAVRLEREGLWNGSIQEFL</sequence>
<dbReference type="PANTHER" id="PTHR47074:SF11">
    <property type="entry name" value="REVERSE TRANSCRIPTASE-LIKE PROTEIN"/>
    <property type="match status" value="1"/>
</dbReference>